<dbReference type="PANTHER" id="PTHR24185">
    <property type="entry name" value="CALCIUM-INDEPENDENT PHOSPHOLIPASE A2-GAMMA"/>
    <property type="match status" value="1"/>
</dbReference>
<evidence type="ECO:0000313" key="5">
    <source>
        <dbReference type="EMBL" id="KAF2843954.1"/>
    </source>
</evidence>
<dbReference type="Proteomes" id="UP000799423">
    <property type="component" value="Unassembled WGS sequence"/>
</dbReference>
<dbReference type="InterPro" id="IPR002641">
    <property type="entry name" value="PNPLA_dom"/>
</dbReference>
<dbReference type="InterPro" id="IPR016035">
    <property type="entry name" value="Acyl_Trfase/lysoPLipase"/>
</dbReference>
<dbReference type="Pfam" id="PF01734">
    <property type="entry name" value="Patatin"/>
    <property type="match status" value="1"/>
</dbReference>
<name>A0A6A7AMM4_9PLEO</name>
<dbReference type="GO" id="GO:0047499">
    <property type="term" value="F:calcium-independent phospholipase A2 activity"/>
    <property type="evidence" value="ECO:0007669"/>
    <property type="project" value="TreeGrafter"/>
</dbReference>
<dbReference type="AlphaFoldDB" id="A0A6A7AMM4"/>
<sequence>MLGWLEMDVDLCITAYSDLMKAVFAEKLSWFPFGWRGNVKARFDLTKLKSAVEGVISSNGASPADAFNDGGKRGCRTFVCATAKETIGSTRLRSYSLPDEGDVAATVLEAALATSVVGYFEPVLIGAREFADGALVANNPVDEVEDEAANLWSSNTGDLKPLVKCFILIGTGDLGKKALEDNIVALSRNLVGIVTETEKTATRFIARWRQHYDEKWYFRFNVD</sequence>
<keyword evidence="3" id="KW-0443">Lipid metabolism</keyword>
<evidence type="ECO:0000259" key="4">
    <source>
        <dbReference type="Pfam" id="PF01734"/>
    </source>
</evidence>
<proteinExistence type="predicted"/>
<feature type="domain" description="PNPLA" evidence="4">
    <location>
        <begin position="11"/>
        <end position="143"/>
    </location>
</feature>
<accession>A0A6A7AMM4</accession>
<dbReference type="GO" id="GO:0016042">
    <property type="term" value="P:lipid catabolic process"/>
    <property type="evidence" value="ECO:0007669"/>
    <property type="project" value="UniProtKB-KW"/>
</dbReference>
<evidence type="ECO:0000256" key="3">
    <source>
        <dbReference type="ARBA" id="ARBA00023098"/>
    </source>
</evidence>
<dbReference type="Gene3D" id="3.40.1090.10">
    <property type="entry name" value="Cytosolic phospholipase A2 catalytic domain"/>
    <property type="match status" value="1"/>
</dbReference>
<dbReference type="EMBL" id="MU006456">
    <property type="protein sequence ID" value="KAF2843954.1"/>
    <property type="molecule type" value="Genomic_DNA"/>
</dbReference>
<evidence type="ECO:0000313" key="6">
    <source>
        <dbReference type="Proteomes" id="UP000799423"/>
    </source>
</evidence>
<keyword evidence="1" id="KW-0378">Hydrolase</keyword>
<keyword evidence="6" id="KW-1185">Reference proteome</keyword>
<dbReference type="GO" id="GO:0046486">
    <property type="term" value="P:glycerolipid metabolic process"/>
    <property type="evidence" value="ECO:0007669"/>
    <property type="project" value="UniProtKB-ARBA"/>
</dbReference>
<dbReference type="GO" id="GO:0019369">
    <property type="term" value="P:arachidonate metabolic process"/>
    <property type="evidence" value="ECO:0007669"/>
    <property type="project" value="TreeGrafter"/>
</dbReference>
<dbReference type="GO" id="GO:0016020">
    <property type="term" value="C:membrane"/>
    <property type="evidence" value="ECO:0007669"/>
    <property type="project" value="TreeGrafter"/>
</dbReference>
<organism evidence="5 6">
    <name type="scientific">Plenodomus tracheiphilus IPT5</name>
    <dbReference type="NCBI Taxonomy" id="1408161"/>
    <lineage>
        <taxon>Eukaryota</taxon>
        <taxon>Fungi</taxon>
        <taxon>Dikarya</taxon>
        <taxon>Ascomycota</taxon>
        <taxon>Pezizomycotina</taxon>
        <taxon>Dothideomycetes</taxon>
        <taxon>Pleosporomycetidae</taxon>
        <taxon>Pleosporales</taxon>
        <taxon>Pleosporineae</taxon>
        <taxon>Leptosphaeriaceae</taxon>
        <taxon>Plenodomus</taxon>
    </lineage>
</organism>
<dbReference type="OrthoDB" id="1658288at2759"/>
<protein>
    <recommendedName>
        <fullName evidence="4">PNPLA domain-containing protein</fullName>
    </recommendedName>
</protein>
<evidence type="ECO:0000256" key="1">
    <source>
        <dbReference type="ARBA" id="ARBA00022801"/>
    </source>
</evidence>
<reference evidence="5" key="1">
    <citation type="submission" date="2020-01" db="EMBL/GenBank/DDBJ databases">
        <authorList>
            <consortium name="DOE Joint Genome Institute"/>
            <person name="Haridas S."/>
            <person name="Albert R."/>
            <person name="Binder M."/>
            <person name="Bloem J."/>
            <person name="Labutti K."/>
            <person name="Salamov A."/>
            <person name="Andreopoulos B."/>
            <person name="Baker S.E."/>
            <person name="Barry K."/>
            <person name="Bills G."/>
            <person name="Bluhm B.H."/>
            <person name="Cannon C."/>
            <person name="Castanera R."/>
            <person name="Culley D.E."/>
            <person name="Daum C."/>
            <person name="Ezra D."/>
            <person name="Gonzalez J.B."/>
            <person name="Henrissat B."/>
            <person name="Kuo A."/>
            <person name="Liang C."/>
            <person name="Lipzen A."/>
            <person name="Lutzoni F."/>
            <person name="Magnuson J."/>
            <person name="Mondo S."/>
            <person name="Nolan M."/>
            <person name="Ohm R."/>
            <person name="Pangilinan J."/>
            <person name="Park H.-J."/>
            <person name="Ramirez L."/>
            <person name="Alfaro M."/>
            <person name="Sun H."/>
            <person name="Tritt A."/>
            <person name="Yoshinaga Y."/>
            <person name="Zwiers L.-H."/>
            <person name="Turgeon B.G."/>
            <person name="Goodwin S.B."/>
            <person name="Spatafora J.W."/>
            <person name="Crous P.W."/>
            <person name="Grigoriev I.V."/>
        </authorList>
    </citation>
    <scope>NUCLEOTIDE SEQUENCE</scope>
    <source>
        <strain evidence="5">IPT5</strain>
    </source>
</reference>
<dbReference type="PANTHER" id="PTHR24185:SF1">
    <property type="entry name" value="CALCIUM-INDEPENDENT PHOSPHOLIPASE A2-GAMMA"/>
    <property type="match status" value="1"/>
</dbReference>
<keyword evidence="2" id="KW-0442">Lipid degradation</keyword>
<dbReference type="SUPFAM" id="SSF52151">
    <property type="entry name" value="FabD/lysophospholipase-like"/>
    <property type="match status" value="1"/>
</dbReference>
<evidence type="ECO:0000256" key="2">
    <source>
        <dbReference type="ARBA" id="ARBA00022963"/>
    </source>
</evidence>
<gene>
    <name evidence="5" type="ORF">T440DRAFT_73576</name>
</gene>